<dbReference type="AlphaFoldDB" id="A0A2N5KVX8"/>
<organism evidence="1 2">
    <name type="scientific">Lactobacillus crispatus</name>
    <dbReference type="NCBI Taxonomy" id="47770"/>
    <lineage>
        <taxon>Bacteria</taxon>
        <taxon>Bacillati</taxon>
        <taxon>Bacillota</taxon>
        <taxon>Bacilli</taxon>
        <taxon>Lactobacillales</taxon>
        <taxon>Lactobacillaceae</taxon>
        <taxon>Lactobacillus</taxon>
    </lineage>
</organism>
<proteinExistence type="predicted"/>
<evidence type="ECO:0000313" key="2">
    <source>
        <dbReference type="Proteomes" id="UP000235119"/>
    </source>
</evidence>
<dbReference type="EMBL" id="PKIW01000090">
    <property type="protein sequence ID" value="PLT10401.1"/>
    <property type="molecule type" value="Genomic_DNA"/>
</dbReference>
<protein>
    <submittedName>
        <fullName evidence="1">Uncharacterized protein</fullName>
    </submittedName>
</protein>
<dbReference type="Proteomes" id="UP000235119">
    <property type="component" value="Unassembled WGS sequence"/>
</dbReference>
<dbReference type="RefSeq" id="WP_068813116.1">
    <property type="nucleotide sequence ID" value="NZ_MAKH01000011.1"/>
</dbReference>
<reference evidence="1 2" key="1">
    <citation type="submission" date="2017-12" db="EMBL/GenBank/DDBJ databases">
        <title>Phylogenetic diversity of female urinary microbiome.</title>
        <authorList>
            <person name="Thomas-White K."/>
            <person name="Wolfe A.J."/>
        </authorList>
    </citation>
    <scope>NUCLEOTIDE SEQUENCE [LARGE SCALE GENOMIC DNA]</scope>
    <source>
        <strain evidence="1 2">UMB0085</strain>
    </source>
</reference>
<gene>
    <name evidence="1" type="ORF">CYJ79_10910</name>
</gene>
<evidence type="ECO:0000313" key="1">
    <source>
        <dbReference type="EMBL" id="PLT10401.1"/>
    </source>
</evidence>
<accession>A0A2N5KVX8</accession>
<sequence>MDIASQKIIIKNTKHFFKYQYDYYSSLANEANTIKGMKFSSTTVDSSPLQDAKEKMYLRIMDAQKIMKSVDDAINSCQNDSEHPYATVLTLRYIKLKSTVYVINNIAFERTSYFDRVLPCALIEFANKFMVKELVNGVENIIDLTTASTGV</sequence>
<comment type="caution">
    <text evidence="1">The sequence shown here is derived from an EMBL/GenBank/DDBJ whole genome shotgun (WGS) entry which is preliminary data.</text>
</comment>
<name>A0A2N5KVX8_9LACO</name>